<reference evidence="1" key="1">
    <citation type="submission" date="2020-01" db="EMBL/GenBank/DDBJ databases">
        <title>Genome sequence of Kobresia littledalei, the first chromosome-level genome in the family Cyperaceae.</title>
        <authorList>
            <person name="Qu G."/>
        </authorList>
    </citation>
    <scope>NUCLEOTIDE SEQUENCE</scope>
    <source>
        <strain evidence="1">C.B.Clarke</strain>
        <tissue evidence="1">Leaf</tissue>
    </source>
</reference>
<sequence>MLIIEKSCIKLLIYCISAFKNHERLHSFNQVTDRWPEKEVVDFTLFSPHLVKLTLNDFRFEQDPMSQLEKLPKLRVLELFNAIIEADGKQMICSRGGFSRLQRLLLSVDNLKEWKIEGGAVCPCSSLNQLVLKCFLLQIVPDLQYWPTFKSSVLMIIWIR</sequence>
<dbReference type="PANTHER" id="PTHR15140:SF37">
    <property type="entry name" value="UBIQUITIN-LIKE DOMAIN-CONTAINING PROTEIN"/>
    <property type="match status" value="1"/>
</dbReference>
<comment type="caution">
    <text evidence="1">The sequence shown here is derived from an EMBL/GenBank/DDBJ whole genome shotgun (WGS) entry which is preliminary data.</text>
</comment>
<organism evidence="1 2">
    <name type="scientific">Carex littledalei</name>
    <dbReference type="NCBI Taxonomy" id="544730"/>
    <lineage>
        <taxon>Eukaryota</taxon>
        <taxon>Viridiplantae</taxon>
        <taxon>Streptophyta</taxon>
        <taxon>Embryophyta</taxon>
        <taxon>Tracheophyta</taxon>
        <taxon>Spermatophyta</taxon>
        <taxon>Magnoliopsida</taxon>
        <taxon>Liliopsida</taxon>
        <taxon>Poales</taxon>
        <taxon>Cyperaceae</taxon>
        <taxon>Cyperoideae</taxon>
        <taxon>Cariceae</taxon>
        <taxon>Carex</taxon>
        <taxon>Carex subgen. Euthyceras</taxon>
    </lineage>
</organism>
<dbReference type="AlphaFoldDB" id="A0A833RL21"/>
<dbReference type="EMBL" id="SWLB01000002">
    <property type="protein sequence ID" value="KAF3341056.1"/>
    <property type="molecule type" value="Genomic_DNA"/>
</dbReference>
<dbReference type="Proteomes" id="UP000623129">
    <property type="component" value="Unassembled WGS sequence"/>
</dbReference>
<dbReference type="SUPFAM" id="SSF52058">
    <property type="entry name" value="L domain-like"/>
    <property type="match status" value="1"/>
</dbReference>
<dbReference type="Gene3D" id="3.80.10.10">
    <property type="entry name" value="Ribonuclease Inhibitor"/>
    <property type="match status" value="1"/>
</dbReference>
<gene>
    <name evidence="1" type="ORF">FCM35_KLT09900</name>
</gene>
<dbReference type="PANTHER" id="PTHR15140">
    <property type="entry name" value="TUBULIN-SPECIFIC CHAPERONE E"/>
    <property type="match status" value="1"/>
</dbReference>
<protein>
    <submittedName>
        <fullName evidence="1">Disease resistance protein RDL6</fullName>
    </submittedName>
</protein>
<name>A0A833RL21_9POAL</name>
<dbReference type="InterPro" id="IPR032675">
    <property type="entry name" value="LRR_dom_sf"/>
</dbReference>
<evidence type="ECO:0000313" key="1">
    <source>
        <dbReference type="EMBL" id="KAF3341056.1"/>
    </source>
</evidence>
<proteinExistence type="predicted"/>
<keyword evidence="2" id="KW-1185">Reference proteome</keyword>
<accession>A0A833RL21</accession>
<evidence type="ECO:0000313" key="2">
    <source>
        <dbReference type="Proteomes" id="UP000623129"/>
    </source>
</evidence>
<dbReference type="OrthoDB" id="1917524at2759"/>